<gene>
    <name evidence="3" type="ORF">JIN81_16765</name>
</gene>
<dbReference type="InterPro" id="IPR052506">
    <property type="entry name" value="Bact_Fn-Binding"/>
</dbReference>
<feature type="compositionally biased region" description="Pro residues" evidence="1">
    <location>
        <begin position="39"/>
        <end position="91"/>
    </location>
</feature>
<sequence length="1046" mass="114728">MKILLILIIGSLSLTLSTSAQEDSGKPEKGVVELTKPVPAKPIPAKPIPAKPIPAKPIPAKPIPAKPVPARPVPAKPVPAKPVPAKPVPARPVPARPVPAKPVPAKPVPAKPVPAKPVPAKPILNIGVNAKVPTDQQVLQSLSPEFSWSVRGPQIQGQSSQFTLTILSIEGSNSLQEALNNNQVVYQKTLTKANALNHSATFPDLTLENNKAYMWSVAWRRGNLLQSSWNRFVVTTYEIGDPDSEGLHSCHGNLVKQNTFTTQNGWAAFQGSPSFKTSQGHDDPGYCSLKVVRDQSDVIIHRLPQALEQNAHYHFQCSVRTQKNVGGMPRLMVIAYNGTLTSLEPGPDTQIIGRSGNLPVMNEWTKIELHSWRAPKAFQSIAIAVFSGDASTPAGEIQYATVDLDRICLHKIDHGECVTESEIEVTDGQYVIPDEYLSTGGQQPGPPVETLTDENNGSVRDLYPNADLGSLDWLTTLENEGGGCFSVGGEVPQAEIDQIKGEYDQRELDALNQETTDMDRKLGVQFNTDTSELEPIVHEVNKACDQGHEPKLDPSKPFGGRDIVYIHGLQMKALQGNLKPTPTFQGKWPLDRESFFRGGEFYEEAEGYWSQHITRGLGSTTSPSNSYLIATYSANQRLPFAVHAVLTQISEAIQGSNQGVVWKAGMSDKKCFGENGIIIVTHSTGGLVASTMFGIAEASRGPTSPERETYGKAYEIIEKVDGQVGLNSAYQGSPMAPFALGLAANAGIPGPNTVRGKILRQWLKSDLQNIENLGPLFGSILIDLAPSNSRQWAERYYGQGDKPTLTLSSGFPGLEEGSLMTWPGKFIVPSFDDGVLSVASQSGSRHAAPMFRAQKSHLLIDMGVPRVFKRTALGAERRDGLFSGKKHYAVVPYYSQTGMLQSQSVESILTPVQNWPNHYSVIQTTGNHFDNVNMVYTNGNDYAATADGCGNFEESSVVTDSNVYSIGALNSVFQSLTNEHVRKKTWGLHLPRIKIYFSWQGWRPIIRIEASWVYKEFVIWKRTYHLLDDYKTKMGMDYFYEYAFRD</sequence>
<keyword evidence="4" id="KW-1185">Reference proteome</keyword>
<dbReference type="RefSeq" id="WP_200282603.1">
    <property type="nucleotide sequence ID" value="NZ_JAENII010000016.1"/>
</dbReference>
<dbReference type="Gene3D" id="2.60.120.260">
    <property type="entry name" value="Galactose-binding domain-like"/>
    <property type="match status" value="1"/>
</dbReference>
<comment type="caution">
    <text evidence="3">The sequence shown here is derived from an EMBL/GenBank/DDBJ whole genome shotgun (WGS) entry which is preliminary data.</text>
</comment>
<dbReference type="InterPro" id="IPR029058">
    <property type="entry name" value="AB_hydrolase_fold"/>
</dbReference>
<dbReference type="PANTHER" id="PTHR48234:SF1">
    <property type="entry name" value="SEA DOMAIN-CONTAINING PROTEIN-RELATED"/>
    <property type="match status" value="1"/>
</dbReference>
<dbReference type="EMBL" id="JAENII010000016">
    <property type="protein sequence ID" value="MBK1828688.1"/>
    <property type="molecule type" value="Genomic_DNA"/>
</dbReference>
<dbReference type="AlphaFoldDB" id="A0A934RFJ5"/>
<dbReference type="Proteomes" id="UP000658278">
    <property type="component" value="Unassembled WGS sequence"/>
</dbReference>
<evidence type="ECO:0000313" key="3">
    <source>
        <dbReference type="EMBL" id="MBK1828688.1"/>
    </source>
</evidence>
<proteinExistence type="predicted"/>
<protein>
    <submittedName>
        <fullName evidence="3">Uncharacterized protein</fullName>
    </submittedName>
</protein>
<organism evidence="3 4">
    <name type="scientific">Haloferula rosea</name>
    <dbReference type="NCBI Taxonomy" id="490093"/>
    <lineage>
        <taxon>Bacteria</taxon>
        <taxon>Pseudomonadati</taxon>
        <taxon>Verrucomicrobiota</taxon>
        <taxon>Verrucomicrobiia</taxon>
        <taxon>Verrucomicrobiales</taxon>
        <taxon>Verrucomicrobiaceae</taxon>
        <taxon>Haloferula</taxon>
    </lineage>
</organism>
<keyword evidence="2" id="KW-0732">Signal</keyword>
<evidence type="ECO:0000313" key="4">
    <source>
        <dbReference type="Proteomes" id="UP000658278"/>
    </source>
</evidence>
<feature type="chain" id="PRO_5036885918" evidence="2">
    <location>
        <begin position="23"/>
        <end position="1046"/>
    </location>
</feature>
<feature type="region of interest" description="Disordered" evidence="1">
    <location>
        <begin position="18"/>
        <end position="91"/>
    </location>
</feature>
<dbReference type="Gene3D" id="3.40.50.1820">
    <property type="entry name" value="alpha/beta hydrolase"/>
    <property type="match status" value="1"/>
</dbReference>
<evidence type="ECO:0000256" key="2">
    <source>
        <dbReference type="SAM" id="SignalP"/>
    </source>
</evidence>
<reference evidence="3" key="1">
    <citation type="submission" date="2021-01" db="EMBL/GenBank/DDBJ databases">
        <title>Modified the classification status of verrucomicrobia.</title>
        <authorList>
            <person name="Feng X."/>
        </authorList>
    </citation>
    <scope>NUCLEOTIDE SEQUENCE</scope>
    <source>
        <strain evidence="3">KCTC 22201</strain>
    </source>
</reference>
<dbReference type="PANTHER" id="PTHR48234">
    <property type="entry name" value="GH09231P"/>
    <property type="match status" value="1"/>
</dbReference>
<feature type="signal peptide" evidence="2">
    <location>
        <begin position="1"/>
        <end position="22"/>
    </location>
</feature>
<dbReference type="SUPFAM" id="SSF53474">
    <property type="entry name" value="alpha/beta-Hydrolases"/>
    <property type="match status" value="1"/>
</dbReference>
<name>A0A934RFJ5_9BACT</name>
<accession>A0A934RFJ5</accession>
<evidence type="ECO:0000256" key="1">
    <source>
        <dbReference type="SAM" id="MobiDB-lite"/>
    </source>
</evidence>